<reference evidence="1 2" key="1">
    <citation type="submission" date="2015-01" db="EMBL/GenBank/DDBJ databases">
        <title>Evolution of Trichinella species and genotypes.</title>
        <authorList>
            <person name="Korhonen P.K."/>
            <person name="Edoardo P."/>
            <person name="Giuseppe L.R."/>
            <person name="Gasser R.B."/>
        </authorList>
    </citation>
    <scope>NUCLEOTIDE SEQUENCE [LARGE SCALE GENOMIC DNA]</scope>
    <source>
        <strain evidence="1">ISS37</strain>
    </source>
</reference>
<dbReference type="EMBL" id="JYDL01000032">
    <property type="protein sequence ID" value="KRX22404.1"/>
    <property type="molecule type" value="Genomic_DNA"/>
</dbReference>
<name>A0A0V0S6R0_9BILA</name>
<proteinExistence type="predicted"/>
<sequence>MFRKVRATFLCINIGNTTTTLEAIYSTTIEQIAKIQDIECDPLHDWVICSIGGRFQLSLFWRAAFPSRVPLFKINFKFQINIYEEQRNKHVNRVQRRNSMALLIKRQTSHFRVCGGKSSEPVTFTCAHDLHGQ</sequence>
<protein>
    <submittedName>
        <fullName evidence="1">Uncharacterized protein</fullName>
    </submittedName>
</protein>
<evidence type="ECO:0000313" key="2">
    <source>
        <dbReference type="Proteomes" id="UP000054630"/>
    </source>
</evidence>
<dbReference type="AlphaFoldDB" id="A0A0V0S6R0"/>
<comment type="caution">
    <text evidence="1">The sequence shown here is derived from an EMBL/GenBank/DDBJ whole genome shotgun (WGS) entry which is preliminary data.</text>
</comment>
<evidence type="ECO:0000313" key="1">
    <source>
        <dbReference type="EMBL" id="KRX22404.1"/>
    </source>
</evidence>
<keyword evidence="2" id="KW-1185">Reference proteome</keyword>
<organism evidence="1 2">
    <name type="scientific">Trichinella nelsoni</name>
    <dbReference type="NCBI Taxonomy" id="6336"/>
    <lineage>
        <taxon>Eukaryota</taxon>
        <taxon>Metazoa</taxon>
        <taxon>Ecdysozoa</taxon>
        <taxon>Nematoda</taxon>
        <taxon>Enoplea</taxon>
        <taxon>Dorylaimia</taxon>
        <taxon>Trichinellida</taxon>
        <taxon>Trichinellidae</taxon>
        <taxon>Trichinella</taxon>
    </lineage>
</organism>
<dbReference type="Proteomes" id="UP000054630">
    <property type="component" value="Unassembled WGS sequence"/>
</dbReference>
<gene>
    <name evidence="1" type="ORF">T07_10750</name>
</gene>
<accession>A0A0V0S6R0</accession>
<dbReference type="OrthoDB" id="10346300at2759"/>